<feature type="transmembrane region" description="Helical" evidence="1">
    <location>
        <begin position="231"/>
        <end position="250"/>
    </location>
</feature>
<protein>
    <submittedName>
        <fullName evidence="2">Uncharacterized protein</fullName>
    </submittedName>
</protein>
<feature type="transmembrane region" description="Helical" evidence="1">
    <location>
        <begin position="370"/>
        <end position="392"/>
    </location>
</feature>
<feature type="transmembrane region" description="Helical" evidence="1">
    <location>
        <begin position="191"/>
        <end position="219"/>
    </location>
</feature>
<keyword evidence="1" id="KW-0472">Membrane</keyword>
<proteinExistence type="predicted"/>
<feature type="transmembrane region" description="Helical" evidence="1">
    <location>
        <begin position="130"/>
        <end position="147"/>
    </location>
</feature>
<evidence type="ECO:0000313" key="2">
    <source>
        <dbReference type="EMBL" id="MBN8660349.1"/>
    </source>
</evidence>
<accession>A0A8J7P7N2</accession>
<feature type="transmembrane region" description="Helical" evidence="1">
    <location>
        <begin position="159"/>
        <end position="176"/>
    </location>
</feature>
<keyword evidence="1" id="KW-0812">Transmembrane</keyword>
<feature type="transmembrane region" description="Helical" evidence="1">
    <location>
        <begin position="398"/>
        <end position="416"/>
    </location>
</feature>
<name>A0A8J7P7N2_9BACT</name>
<dbReference type="AlphaFoldDB" id="A0A8J7P7N2"/>
<evidence type="ECO:0000256" key="1">
    <source>
        <dbReference type="SAM" id="Phobius"/>
    </source>
</evidence>
<sequence length="598" mass="68141">MKFNCIDKSFVITVTIAGLSLAILEAYVWRDLANLWDTDLISYLDNGERFWNGDFNQFINLYWSPLYGILVALILKLSGSTFENELAIVRQTNMAIYGFLILCFLSYLRTLKSFLKNRFSMEESQCQERYWGVCLVTLTAIFFYSTLTLGQTMYGTPDLLSTCFAFIVSTFALGLADKLERKEKLPIKEGLALALAGLFAYLSKAPLFPYAIATLAGLLIAARKVKQARSVILISLGALFILYSPYLILISNKAGHFTFSDVFKVGQSWNIFAKQPITHGRSPSFLHPTRIFSKRPEAYEFDDNLAVTYSPWYAPCYWYEGVGILIDWQAYVGRVLVNILRYLAFFLFGAGLFWLAGLKDRLALSSPSSTAFLWLPAAAGLGFMLIGMDMSVNTDRYYSPYLVPLFTTFFISLSKLPTGKSYKNLRTLSFLISSFCILRLAIFFHSYSLIFDTAVRPEGFRAVEIPAADLLKKMGLKPGDKIAQIGSCRYYFARLAKLKIIVDFTKPKEFWQLSEEEQSRITARLKKLGVKALIQEPYLKEVPLSLREQDLPKPNDHRLTNWLTLVQDEKGWSLMPAYQPDKESWDFPSTFMVLNLER</sequence>
<comment type="caution">
    <text evidence="2">The sequence shown here is derived from an EMBL/GenBank/DDBJ whole genome shotgun (WGS) entry which is preliminary data.</text>
</comment>
<feature type="transmembrane region" description="Helical" evidence="1">
    <location>
        <begin position="428"/>
        <end position="447"/>
    </location>
</feature>
<feature type="transmembrane region" description="Helical" evidence="1">
    <location>
        <begin position="339"/>
        <end position="358"/>
    </location>
</feature>
<feature type="transmembrane region" description="Helical" evidence="1">
    <location>
        <begin position="61"/>
        <end position="82"/>
    </location>
</feature>
<evidence type="ECO:0000313" key="3">
    <source>
        <dbReference type="Proteomes" id="UP000664277"/>
    </source>
</evidence>
<keyword evidence="1" id="KW-1133">Transmembrane helix</keyword>
<feature type="transmembrane region" description="Helical" evidence="1">
    <location>
        <begin position="94"/>
        <end position="110"/>
    </location>
</feature>
<reference evidence="2" key="1">
    <citation type="submission" date="2021-02" db="EMBL/GenBank/DDBJ databases">
        <title>Genome-Resolved Metagenomics of a Microbial Community Performing Photosynthetic Biological Nutrient Removal.</title>
        <authorList>
            <person name="Mcdaniel E.A."/>
        </authorList>
    </citation>
    <scope>NUCLEOTIDE SEQUENCE</scope>
    <source>
        <strain evidence="2">UWPOB_OBS1</strain>
    </source>
</reference>
<feature type="transmembrane region" description="Helical" evidence="1">
    <location>
        <begin position="9"/>
        <end position="29"/>
    </location>
</feature>
<gene>
    <name evidence="2" type="ORF">J0M35_08315</name>
</gene>
<dbReference type="Proteomes" id="UP000664277">
    <property type="component" value="Unassembled WGS sequence"/>
</dbReference>
<dbReference type="EMBL" id="JAFLCK010000009">
    <property type="protein sequence ID" value="MBN8660349.1"/>
    <property type="molecule type" value="Genomic_DNA"/>
</dbReference>
<organism evidence="2 3">
    <name type="scientific">Candidatus Obscuribacter phosphatis</name>
    <dbReference type="NCBI Taxonomy" id="1906157"/>
    <lineage>
        <taxon>Bacteria</taxon>
        <taxon>Bacillati</taxon>
        <taxon>Candidatus Melainabacteria</taxon>
        <taxon>Candidatus Obscuribacterales</taxon>
        <taxon>Candidatus Obscuribacteraceae</taxon>
        <taxon>Candidatus Obscuribacter</taxon>
    </lineage>
</organism>